<feature type="transmembrane region" description="Helical" evidence="6">
    <location>
        <begin position="111"/>
        <end position="129"/>
    </location>
</feature>
<feature type="transmembrane region" description="Helical" evidence="6">
    <location>
        <begin position="85"/>
        <end position="105"/>
    </location>
</feature>
<comment type="subcellular location">
    <subcellularLocation>
        <location evidence="6">Cell membrane</location>
        <topology evidence="6">Multi-pass membrane protein</topology>
    </subcellularLocation>
    <subcellularLocation>
        <location evidence="1">Membrane</location>
        <topology evidence="1">Multi-pass membrane protein</topology>
    </subcellularLocation>
</comment>
<name>A0A848M811_PAELE</name>
<evidence type="ECO:0000256" key="3">
    <source>
        <dbReference type="ARBA" id="ARBA00022692"/>
    </source>
</evidence>
<sequence>MDVGIYEVIILFLIGFAGSFLSGMMGVGGAIILYPLVLYVPPLLGAAAFTPHEVSGITAVQVLFATLGGIWAYRKSGYLNKRLIVVMGAAILTGSLIGGFGSRFLDGEGINMMYGGLAVMAAIMMLIPVKGNSGLAEDVKEVKFNAGLAALLALLVGAASGIVGAGGSFLLIPILLVVLKLPFRIVIASSMAITFISSLGVTGGKLAAGQVVLLPALVMVAAALIASPLGVKVGQRMRTSVLKWMLAVMIFAVAVKMGLELL</sequence>
<dbReference type="EMBL" id="JABBPN010000009">
    <property type="protein sequence ID" value="NMO96330.1"/>
    <property type="molecule type" value="Genomic_DNA"/>
</dbReference>
<reference evidence="7 8" key="1">
    <citation type="submission" date="2020-04" db="EMBL/GenBank/DDBJ databases">
        <title>Paenibacillus algicola sp. nov., a novel marine bacterium producing alginate lyase.</title>
        <authorList>
            <person name="Huang H."/>
        </authorList>
    </citation>
    <scope>NUCLEOTIDE SEQUENCE [LARGE SCALE GENOMIC DNA]</scope>
    <source>
        <strain evidence="7 8">L7-75</strain>
    </source>
</reference>
<keyword evidence="3 6" id="KW-0812">Transmembrane</keyword>
<dbReference type="Pfam" id="PF01925">
    <property type="entry name" value="TauE"/>
    <property type="match status" value="1"/>
</dbReference>
<comment type="caution">
    <text evidence="7">The sequence shown here is derived from an EMBL/GenBank/DDBJ whole genome shotgun (WGS) entry which is preliminary data.</text>
</comment>
<dbReference type="Proteomes" id="UP000565468">
    <property type="component" value="Unassembled WGS sequence"/>
</dbReference>
<feature type="transmembrane region" description="Helical" evidence="6">
    <location>
        <begin position="9"/>
        <end position="34"/>
    </location>
</feature>
<evidence type="ECO:0000256" key="1">
    <source>
        <dbReference type="ARBA" id="ARBA00004141"/>
    </source>
</evidence>
<feature type="transmembrane region" description="Helical" evidence="6">
    <location>
        <begin position="185"/>
        <end position="204"/>
    </location>
</feature>
<gene>
    <name evidence="7" type="ORF">HII30_11170</name>
</gene>
<evidence type="ECO:0000256" key="2">
    <source>
        <dbReference type="ARBA" id="ARBA00009142"/>
    </source>
</evidence>
<dbReference type="RefSeq" id="WP_169505241.1">
    <property type="nucleotide sequence ID" value="NZ_JABBPN010000009.1"/>
</dbReference>
<dbReference type="InterPro" id="IPR051598">
    <property type="entry name" value="TSUP/Inactive_protease-like"/>
</dbReference>
<proteinExistence type="inferred from homology"/>
<organism evidence="7 8">
    <name type="scientific">Paenibacillus lemnae</name>
    <dbReference type="NCBI Taxonomy" id="1330551"/>
    <lineage>
        <taxon>Bacteria</taxon>
        <taxon>Bacillati</taxon>
        <taxon>Bacillota</taxon>
        <taxon>Bacilli</taxon>
        <taxon>Bacillales</taxon>
        <taxon>Paenibacillaceae</taxon>
        <taxon>Paenibacillus</taxon>
    </lineage>
</organism>
<feature type="transmembrane region" description="Helical" evidence="6">
    <location>
        <begin position="241"/>
        <end position="259"/>
    </location>
</feature>
<feature type="transmembrane region" description="Helical" evidence="6">
    <location>
        <begin position="211"/>
        <end position="229"/>
    </location>
</feature>
<accession>A0A848M811</accession>
<feature type="transmembrane region" description="Helical" evidence="6">
    <location>
        <begin position="150"/>
        <end position="179"/>
    </location>
</feature>
<dbReference type="InterPro" id="IPR002781">
    <property type="entry name" value="TM_pro_TauE-like"/>
</dbReference>
<evidence type="ECO:0000256" key="4">
    <source>
        <dbReference type="ARBA" id="ARBA00022989"/>
    </source>
</evidence>
<evidence type="ECO:0000256" key="6">
    <source>
        <dbReference type="RuleBase" id="RU363041"/>
    </source>
</evidence>
<dbReference type="PANTHER" id="PTHR43701:SF13">
    <property type="entry name" value="MEMBRANE TRANSPORTER PROTEIN YRKJ-RELATED"/>
    <property type="match status" value="1"/>
</dbReference>
<feature type="transmembrane region" description="Helical" evidence="6">
    <location>
        <begin position="54"/>
        <end position="73"/>
    </location>
</feature>
<evidence type="ECO:0000313" key="8">
    <source>
        <dbReference type="Proteomes" id="UP000565468"/>
    </source>
</evidence>
<protein>
    <recommendedName>
        <fullName evidence="6">Probable membrane transporter protein</fullName>
    </recommendedName>
</protein>
<dbReference type="AlphaFoldDB" id="A0A848M811"/>
<keyword evidence="5 6" id="KW-0472">Membrane</keyword>
<comment type="similarity">
    <text evidence="2 6">Belongs to the 4-toluene sulfonate uptake permease (TSUP) (TC 2.A.102) family.</text>
</comment>
<dbReference type="GO" id="GO:0005886">
    <property type="term" value="C:plasma membrane"/>
    <property type="evidence" value="ECO:0007669"/>
    <property type="project" value="UniProtKB-SubCell"/>
</dbReference>
<dbReference type="PANTHER" id="PTHR43701">
    <property type="entry name" value="MEMBRANE TRANSPORTER PROTEIN MJ0441-RELATED"/>
    <property type="match status" value="1"/>
</dbReference>
<keyword evidence="6" id="KW-1003">Cell membrane</keyword>
<evidence type="ECO:0000256" key="5">
    <source>
        <dbReference type="ARBA" id="ARBA00023136"/>
    </source>
</evidence>
<evidence type="ECO:0000313" key="7">
    <source>
        <dbReference type="EMBL" id="NMO96330.1"/>
    </source>
</evidence>
<keyword evidence="8" id="KW-1185">Reference proteome</keyword>
<keyword evidence="4 6" id="KW-1133">Transmembrane helix</keyword>